<evidence type="ECO:0000313" key="1">
    <source>
        <dbReference type="EMBL" id="RYU80268.1"/>
    </source>
</evidence>
<gene>
    <name evidence="1" type="ORF">EWM57_08775</name>
</gene>
<accession>A0A4Q5LE60</accession>
<dbReference type="OrthoDB" id="882485at2"/>
<evidence type="ECO:0008006" key="3">
    <source>
        <dbReference type="Google" id="ProtNLM"/>
    </source>
</evidence>
<keyword evidence="2" id="KW-1185">Reference proteome</keyword>
<protein>
    <recommendedName>
        <fullName evidence="3">STAS/SEC14 domain-containing protein</fullName>
    </recommendedName>
</protein>
<evidence type="ECO:0000313" key="2">
    <source>
        <dbReference type="Proteomes" id="UP000294155"/>
    </source>
</evidence>
<organism evidence="1 2">
    <name type="scientific">Hymenobacter persicinus</name>
    <dbReference type="NCBI Taxonomy" id="2025506"/>
    <lineage>
        <taxon>Bacteria</taxon>
        <taxon>Pseudomonadati</taxon>
        <taxon>Bacteroidota</taxon>
        <taxon>Cytophagia</taxon>
        <taxon>Cytophagales</taxon>
        <taxon>Hymenobacteraceae</taxon>
        <taxon>Hymenobacter</taxon>
    </lineage>
</organism>
<dbReference type="Proteomes" id="UP000294155">
    <property type="component" value="Unassembled WGS sequence"/>
</dbReference>
<comment type="caution">
    <text evidence="1">The sequence shown here is derived from an EMBL/GenBank/DDBJ whole genome shotgun (WGS) entry which is preliminary data.</text>
</comment>
<sequence>MLPPLPELTSSPHLVRDRENGWIYAHWSGVQTMEVVQTAGLHYLEMMEQEPCSHLLNDHHDVIGRFLVVNDWIVDYWAPQARKAGLRTVAQVMAPGVQVSPAVRDLMRRLAPRFHTAFFTDLAKARLWLRAQP</sequence>
<name>A0A4Q5LE60_9BACT</name>
<reference evidence="1 2" key="1">
    <citation type="submission" date="2019-02" db="EMBL/GenBank/DDBJ databases">
        <title>Bacterial novel species isolated from soil.</title>
        <authorList>
            <person name="Jung H.-Y."/>
        </authorList>
    </citation>
    <scope>NUCLEOTIDE SEQUENCE [LARGE SCALE GENOMIC DNA]</scope>
    <source>
        <strain evidence="1 2">1-3-3-3</strain>
    </source>
</reference>
<dbReference type="AlphaFoldDB" id="A0A4Q5LE60"/>
<dbReference type="EMBL" id="SEWE01000014">
    <property type="protein sequence ID" value="RYU80268.1"/>
    <property type="molecule type" value="Genomic_DNA"/>
</dbReference>
<dbReference type="RefSeq" id="WP_129920766.1">
    <property type="nucleotide sequence ID" value="NZ_SEWE01000014.1"/>
</dbReference>
<proteinExistence type="predicted"/>